<dbReference type="PANTHER" id="PTHR31758">
    <property type="entry name" value="BTB/POZ DOMAIN-CONTAINING PROTEIN YLR108C"/>
    <property type="match status" value="1"/>
</dbReference>
<dbReference type="EMBL" id="MU004231">
    <property type="protein sequence ID" value="KAF2673452.1"/>
    <property type="molecule type" value="Genomic_DNA"/>
</dbReference>
<name>A0A6A6UMI5_9PEZI</name>
<feature type="compositionally biased region" description="Polar residues" evidence="1">
    <location>
        <begin position="38"/>
        <end position="48"/>
    </location>
</feature>
<dbReference type="PANTHER" id="PTHR31758:SF2">
    <property type="entry name" value="BTB_POZ DOMAIN-CONTAINING PROTEIN YLR108C"/>
    <property type="match status" value="1"/>
</dbReference>
<feature type="region of interest" description="Disordered" evidence="1">
    <location>
        <begin position="1"/>
        <end position="50"/>
    </location>
</feature>
<evidence type="ECO:0000256" key="1">
    <source>
        <dbReference type="SAM" id="MobiDB-lite"/>
    </source>
</evidence>
<accession>A0A6A6UMI5</accession>
<proteinExistence type="predicted"/>
<evidence type="ECO:0008006" key="4">
    <source>
        <dbReference type="Google" id="ProtNLM"/>
    </source>
</evidence>
<keyword evidence="3" id="KW-1185">Reference proteome</keyword>
<dbReference type="OrthoDB" id="2414723at2759"/>
<dbReference type="AlphaFoldDB" id="A0A6A6UMI5"/>
<reference evidence="2" key="1">
    <citation type="journal article" date="2020" name="Stud. Mycol.">
        <title>101 Dothideomycetes genomes: a test case for predicting lifestyles and emergence of pathogens.</title>
        <authorList>
            <person name="Haridas S."/>
            <person name="Albert R."/>
            <person name="Binder M."/>
            <person name="Bloem J."/>
            <person name="Labutti K."/>
            <person name="Salamov A."/>
            <person name="Andreopoulos B."/>
            <person name="Baker S."/>
            <person name="Barry K."/>
            <person name="Bills G."/>
            <person name="Bluhm B."/>
            <person name="Cannon C."/>
            <person name="Castanera R."/>
            <person name="Culley D."/>
            <person name="Daum C."/>
            <person name="Ezra D."/>
            <person name="Gonzalez J."/>
            <person name="Henrissat B."/>
            <person name="Kuo A."/>
            <person name="Liang C."/>
            <person name="Lipzen A."/>
            <person name="Lutzoni F."/>
            <person name="Magnuson J."/>
            <person name="Mondo S."/>
            <person name="Nolan M."/>
            <person name="Ohm R."/>
            <person name="Pangilinan J."/>
            <person name="Park H.-J."/>
            <person name="Ramirez L."/>
            <person name="Alfaro M."/>
            <person name="Sun H."/>
            <person name="Tritt A."/>
            <person name="Yoshinaga Y."/>
            <person name="Zwiers L.-H."/>
            <person name="Turgeon B."/>
            <person name="Goodwin S."/>
            <person name="Spatafora J."/>
            <person name="Crous P."/>
            <person name="Grigoriev I."/>
        </authorList>
    </citation>
    <scope>NUCLEOTIDE SEQUENCE</scope>
    <source>
        <strain evidence="2">CBS 115976</strain>
    </source>
</reference>
<organism evidence="2 3">
    <name type="scientific">Microthyrium microscopicum</name>
    <dbReference type="NCBI Taxonomy" id="703497"/>
    <lineage>
        <taxon>Eukaryota</taxon>
        <taxon>Fungi</taxon>
        <taxon>Dikarya</taxon>
        <taxon>Ascomycota</taxon>
        <taxon>Pezizomycotina</taxon>
        <taxon>Dothideomycetes</taxon>
        <taxon>Dothideomycetes incertae sedis</taxon>
        <taxon>Microthyriales</taxon>
        <taxon>Microthyriaceae</taxon>
        <taxon>Microthyrium</taxon>
    </lineage>
</organism>
<dbReference type="InterPro" id="IPR011333">
    <property type="entry name" value="SKP1/BTB/POZ_sf"/>
</dbReference>
<sequence>MRVESAQHSRRESTQPEDVSETADAQGTTDQKAFRSGSKPTAESSSVTARKASEITARLSPILPAGKVFPIRIGAELFQLSGASISSDAPSCFSHYFGEQLLQSGGKASSVKTLYIDRDASTFQDIVRHLQGYHIKPRDGAHYVRLFADAQFYSLPRLTQQLFKSEIFVQVGERHFQIPRDIFSAPGDSPNYFSLGFAHYFSSPLDSLPANEGQALLRPPSIQPPVVPNRDGDIFAELIHLLQGYDIEIRDETHRNKLLRDARYFHLKGLEQKLLPFEKSFNLGRQRYEIVMRLEDLRQSGVIFTPDPDSTSGQAPADLSKPATPHSIMGGNVDSGASRPMGWISYQRPFVDENTSDLVVDITGPRESIRLDPKTLRVTFYGEVRARITSLFQVIANKMGLPATLPLGLMMIQSGGGVAAQPVSPANSGVSGDRVKVRFERDSWVEVDGKELDWDDEDEDEGDDEDYDSCPNLKEPADQIMERDWVVKRSLWRLTVVNSSESGKPEVVMVVVKVEAITDQRSRNRKRGFISS</sequence>
<evidence type="ECO:0000313" key="2">
    <source>
        <dbReference type="EMBL" id="KAF2673452.1"/>
    </source>
</evidence>
<evidence type="ECO:0000313" key="3">
    <source>
        <dbReference type="Proteomes" id="UP000799302"/>
    </source>
</evidence>
<protein>
    <recommendedName>
        <fullName evidence="4">Potassium channel tetramerisation-type BTB domain-containing protein</fullName>
    </recommendedName>
</protein>
<dbReference type="Proteomes" id="UP000799302">
    <property type="component" value="Unassembled WGS sequence"/>
</dbReference>
<feature type="compositionally biased region" description="Basic and acidic residues" evidence="1">
    <location>
        <begin position="1"/>
        <end position="14"/>
    </location>
</feature>
<dbReference type="Gene3D" id="3.30.710.10">
    <property type="entry name" value="Potassium Channel Kv1.1, Chain A"/>
    <property type="match status" value="2"/>
</dbReference>
<feature type="region of interest" description="Disordered" evidence="1">
    <location>
        <begin position="450"/>
        <end position="474"/>
    </location>
</feature>
<feature type="compositionally biased region" description="Acidic residues" evidence="1">
    <location>
        <begin position="453"/>
        <end position="468"/>
    </location>
</feature>
<dbReference type="SUPFAM" id="SSF54695">
    <property type="entry name" value="POZ domain"/>
    <property type="match status" value="2"/>
</dbReference>
<gene>
    <name evidence="2" type="ORF">BT63DRAFT_368119</name>
</gene>
<feature type="region of interest" description="Disordered" evidence="1">
    <location>
        <begin position="305"/>
        <end position="332"/>
    </location>
</feature>